<dbReference type="PROSITE" id="PS51294">
    <property type="entry name" value="HTH_MYB"/>
    <property type="match status" value="1"/>
</dbReference>
<dbReference type="InterPro" id="IPR001005">
    <property type="entry name" value="SANT/Myb"/>
</dbReference>
<protein>
    <submittedName>
        <fullName evidence="6">Uncharacterized protein</fullName>
    </submittedName>
</protein>
<dbReference type="AlphaFoldDB" id="A0AAV1W2M6"/>
<dbReference type="InterPro" id="IPR017930">
    <property type="entry name" value="Myb_dom"/>
</dbReference>
<dbReference type="Proteomes" id="UP001497480">
    <property type="component" value="Unassembled WGS sequence"/>
</dbReference>
<keyword evidence="7" id="KW-1185">Reference proteome</keyword>
<gene>
    <name evidence="6" type="ORF">LLUT_LOCUS4344</name>
</gene>
<dbReference type="Gene3D" id="1.10.10.60">
    <property type="entry name" value="Homeodomain-like"/>
    <property type="match status" value="1"/>
</dbReference>
<comment type="subcellular location">
    <subcellularLocation>
        <location evidence="1">Nucleus</location>
    </subcellularLocation>
</comment>
<dbReference type="InterPro" id="IPR015495">
    <property type="entry name" value="Myb_TF_plants"/>
</dbReference>
<dbReference type="CDD" id="cd00167">
    <property type="entry name" value="SANT"/>
    <property type="match status" value="1"/>
</dbReference>
<dbReference type="SUPFAM" id="SSF46689">
    <property type="entry name" value="Homeodomain-like"/>
    <property type="match status" value="1"/>
</dbReference>
<dbReference type="GO" id="GO:0003677">
    <property type="term" value="F:DNA binding"/>
    <property type="evidence" value="ECO:0007669"/>
    <property type="project" value="UniProtKB-KW"/>
</dbReference>
<evidence type="ECO:0000259" key="5">
    <source>
        <dbReference type="PROSITE" id="PS51294"/>
    </source>
</evidence>
<keyword evidence="3" id="KW-0539">Nucleus</keyword>
<accession>A0AAV1W2M6</accession>
<dbReference type="PANTHER" id="PTHR10641">
    <property type="entry name" value="MYB FAMILY TRANSCRIPTION FACTOR"/>
    <property type="match status" value="1"/>
</dbReference>
<evidence type="ECO:0000256" key="3">
    <source>
        <dbReference type="ARBA" id="ARBA00023242"/>
    </source>
</evidence>
<feature type="domain" description="HTH myb-type" evidence="5">
    <location>
        <begin position="9"/>
        <end position="49"/>
    </location>
</feature>
<keyword evidence="2" id="KW-0238">DNA-binding</keyword>
<name>A0AAV1W2M6_LUPLU</name>
<evidence type="ECO:0000256" key="2">
    <source>
        <dbReference type="ARBA" id="ARBA00023125"/>
    </source>
</evidence>
<evidence type="ECO:0000259" key="4">
    <source>
        <dbReference type="PROSITE" id="PS50090"/>
    </source>
</evidence>
<dbReference type="GO" id="GO:0005634">
    <property type="term" value="C:nucleus"/>
    <property type="evidence" value="ECO:0007669"/>
    <property type="project" value="UniProtKB-SubCell"/>
</dbReference>
<dbReference type="EMBL" id="CAXHTB010000003">
    <property type="protein sequence ID" value="CAL0303284.1"/>
    <property type="molecule type" value="Genomic_DNA"/>
</dbReference>
<organism evidence="6 7">
    <name type="scientific">Lupinus luteus</name>
    <name type="common">European yellow lupine</name>
    <dbReference type="NCBI Taxonomy" id="3873"/>
    <lineage>
        <taxon>Eukaryota</taxon>
        <taxon>Viridiplantae</taxon>
        <taxon>Streptophyta</taxon>
        <taxon>Embryophyta</taxon>
        <taxon>Tracheophyta</taxon>
        <taxon>Spermatophyta</taxon>
        <taxon>Magnoliopsida</taxon>
        <taxon>eudicotyledons</taxon>
        <taxon>Gunneridae</taxon>
        <taxon>Pentapetalae</taxon>
        <taxon>rosids</taxon>
        <taxon>fabids</taxon>
        <taxon>Fabales</taxon>
        <taxon>Fabaceae</taxon>
        <taxon>Papilionoideae</taxon>
        <taxon>50 kb inversion clade</taxon>
        <taxon>genistoids sensu lato</taxon>
        <taxon>core genistoids</taxon>
        <taxon>Genisteae</taxon>
        <taxon>Lupinus</taxon>
    </lineage>
</organism>
<dbReference type="InterPro" id="IPR009057">
    <property type="entry name" value="Homeodomain-like_sf"/>
</dbReference>
<dbReference type="Pfam" id="PF00249">
    <property type="entry name" value="Myb_DNA-binding"/>
    <property type="match status" value="1"/>
</dbReference>
<proteinExistence type="predicted"/>
<dbReference type="PROSITE" id="PS50090">
    <property type="entry name" value="MYB_LIKE"/>
    <property type="match status" value="1"/>
</dbReference>
<reference evidence="6 7" key="1">
    <citation type="submission" date="2024-03" db="EMBL/GenBank/DDBJ databases">
        <authorList>
            <person name="Martinez-Hernandez J."/>
        </authorList>
    </citation>
    <scope>NUCLEOTIDE SEQUENCE [LARGE SCALE GENOMIC DNA]</scope>
</reference>
<dbReference type="PANTHER" id="PTHR10641:SF622">
    <property type="entry name" value="TRANSCRIPTION FACTOR MYB17"/>
    <property type="match status" value="1"/>
</dbReference>
<evidence type="ECO:0000313" key="7">
    <source>
        <dbReference type="Proteomes" id="UP001497480"/>
    </source>
</evidence>
<sequence length="49" mass="5498">MGRTPCCDKKGLKKGPWTPEEDEILANYINKNGGHGSWRSLPKLTGLYH</sequence>
<comment type="caution">
    <text evidence="6">The sequence shown here is derived from an EMBL/GenBank/DDBJ whole genome shotgun (WGS) entry which is preliminary data.</text>
</comment>
<evidence type="ECO:0000256" key="1">
    <source>
        <dbReference type="ARBA" id="ARBA00004123"/>
    </source>
</evidence>
<evidence type="ECO:0000313" key="6">
    <source>
        <dbReference type="EMBL" id="CAL0303284.1"/>
    </source>
</evidence>
<feature type="domain" description="Myb-like" evidence="4">
    <location>
        <begin position="9"/>
        <end position="43"/>
    </location>
</feature>